<protein>
    <submittedName>
        <fullName evidence="1">Uncharacterized protein</fullName>
    </submittedName>
</protein>
<sequence>MADHAEAHKVIAHRHSIQLLWHQESNCID</sequence>
<dbReference type="EMBL" id="GBXM01032981">
    <property type="protein sequence ID" value="JAH75596.1"/>
    <property type="molecule type" value="Transcribed_RNA"/>
</dbReference>
<accession>A0A0E9VC53</accession>
<proteinExistence type="predicted"/>
<evidence type="ECO:0000313" key="1">
    <source>
        <dbReference type="EMBL" id="JAH75596.1"/>
    </source>
</evidence>
<organism evidence="1">
    <name type="scientific">Anguilla anguilla</name>
    <name type="common">European freshwater eel</name>
    <name type="synonym">Muraena anguilla</name>
    <dbReference type="NCBI Taxonomy" id="7936"/>
    <lineage>
        <taxon>Eukaryota</taxon>
        <taxon>Metazoa</taxon>
        <taxon>Chordata</taxon>
        <taxon>Craniata</taxon>
        <taxon>Vertebrata</taxon>
        <taxon>Euteleostomi</taxon>
        <taxon>Actinopterygii</taxon>
        <taxon>Neopterygii</taxon>
        <taxon>Teleostei</taxon>
        <taxon>Anguilliformes</taxon>
        <taxon>Anguillidae</taxon>
        <taxon>Anguilla</taxon>
    </lineage>
</organism>
<reference evidence="1" key="2">
    <citation type="journal article" date="2015" name="Fish Shellfish Immunol.">
        <title>Early steps in the European eel (Anguilla anguilla)-Vibrio vulnificus interaction in the gills: Role of the RtxA13 toxin.</title>
        <authorList>
            <person name="Callol A."/>
            <person name="Pajuelo D."/>
            <person name="Ebbesson L."/>
            <person name="Teles M."/>
            <person name="MacKenzie S."/>
            <person name="Amaro C."/>
        </authorList>
    </citation>
    <scope>NUCLEOTIDE SEQUENCE</scope>
</reference>
<name>A0A0E9VC53_ANGAN</name>
<dbReference type="AlphaFoldDB" id="A0A0E9VC53"/>
<reference evidence="1" key="1">
    <citation type="submission" date="2014-11" db="EMBL/GenBank/DDBJ databases">
        <authorList>
            <person name="Amaro Gonzalez C."/>
        </authorList>
    </citation>
    <scope>NUCLEOTIDE SEQUENCE</scope>
</reference>